<evidence type="ECO:0000313" key="1">
    <source>
        <dbReference type="EMBL" id="KAK3884890.1"/>
    </source>
</evidence>
<reference evidence="1" key="1">
    <citation type="submission" date="2023-10" db="EMBL/GenBank/DDBJ databases">
        <title>Genome assemblies of two species of porcelain crab, Petrolisthes cinctipes and Petrolisthes manimaculis (Anomura: Porcellanidae).</title>
        <authorList>
            <person name="Angst P."/>
        </authorList>
    </citation>
    <scope>NUCLEOTIDE SEQUENCE</scope>
    <source>
        <strain evidence="1">PB745_01</strain>
        <tissue evidence="1">Gill</tissue>
    </source>
</reference>
<proteinExistence type="predicted"/>
<dbReference type="Proteomes" id="UP001286313">
    <property type="component" value="Unassembled WGS sequence"/>
</dbReference>
<accession>A0AAE1KWZ6</accession>
<evidence type="ECO:0000313" key="2">
    <source>
        <dbReference type="Proteomes" id="UP001286313"/>
    </source>
</evidence>
<protein>
    <submittedName>
        <fullName evidence="1">Uncharacterized protein</fullName>
    </submittedName>
</protein>
<comment type="caution">
    <text evidence="1">The sequence shown here is derived from an EMBL/GenBank/DDBJ whole genome shotgun (WGS) entry which is preliminary data.</text>
</comment>
<gene>
    <name evidence="1" type="ORF">Pcinc_010864</name>
</gene>
<keyword evidence="2" id="KW-1185">Reference proteome</keyword>
<dbReference type="AlphaFoldDB" id="A0AAE1KWZ6"/>
<name>A0AAE1KWZ6_PETCI</name>
<sequence length="155" mass="17401">MSCSTKWPPKLMNEAAYNNWKKDVEIWGKLTDIPKNKQALAIHLSLDGRARVASSELEVAVLESDGGVEALLKKLDGLFLVDKGRRQFIAFQEIYNLRRGDGLEVRKFISKFEHAYFQFTIQGMSLPDVTYDNMTSVLSRSFSGGFGAQASGFSR</sequence>
<dbReference type="EMBL" id="JAWQEG010000837">
    <property type="protein sequence ID" value="KAK3884890.1"/>
    <property type="molecule type" value="Genomic_DNA"/>
</dbReference>
<organism evidence="1 2">
    <name type="scientific">Petrolisthes cinctipes</name>
    <name type="common">Flat porcelain crab</name>
    <dbReference type="NCBI Taxonomy" id="88211"/>
    <lineage>
        <taxon>Eukaryota</taxon>
        <taxon>Metazoa</taxon>
        <taxon>Ecdysozoa</taxon>
        <taxon>Arthropoda</taxon>
        <taxon>Crustacea</taxon>
        <taxon>Multicrustacea</taxon>
        <taxon>Malacostraca</taxon>
        <taxon>Eumalacostraca</taxon>
        <taxon>Eucarida</taxon>
        <taxon>Decapoda</taxon>
        <taxon>Pleocyemata</taxon>
        <taxon>Anomura</taxon>
        <taxon>Galatheoidea</taxon>
        <taxon>Porcellanidae</taxon>
        <taxon>Petrolisthes</taxon>
    </lineage>
</organism>